<accession>A0A0P1GHY1</accession>
<dbReference type="OrthoDB" id="1109933at2"/>
<reference evidence="1 2" key="1">
    <citation type="submission" date="2015-09" db="EMBL/GenBank/DDBJ databases">
        <authorList>
            <consortium name="Swine Surveillance"/>
        </authorList>
    </citation>
    <scope>NUCLEOTIDE SEQUENCE [LARGE SCALE GENOMIC DNA]</scope>
    <source>
        <strain evidence="1 2">CECT 7648</strain>
    </source>
</reference>
<evidence type="ECO:0000313" key="2">
    <source>
        <dbReference type="Proteomes" id="UP000054935"/>
    </source>
</evidence>
<protein>
    <submittedName>
        <fullName evidence="1">Uncharacterized protein</fullName>
    </submittedName>
</protein>
<gene>
    <name evidence="1" type="ORF">TRN7648_03447</name>
</gene>
<dbReference type="EMBL" id="CYSE01000008">
    <property type="protein sequence ID" value="CUH81396.1"/>
    <property type="molecule type" value="Genomic_DNA"/>
</dbReference>
<sequence>MTSGDWASVEERIAQIQLNAFENMGLSPPDILHEFARRRQEIVRFSAARPGYLGSRIPQTPDWDHYIERNLRKRYNVPTPTPFQDPYLYSYLSDVWGYYRARIYAEDAFASDLVLATAPTGRFNALAIPGTDKNGILIEDGLLHFAREFVKLTSEILYVRAGKNFEVVDPGPALQRRIGAHVLQIDSLIDLTLGYLVDGYITPPKPSDFDLDDQPGGDIHNVIFHGFVVFVLEHELHHLIAEPQGLHVLPSLETSFDAMWQTFEQDVIPHLSTKVDKEVIRSLHAQHQEEILADYRAMNRLLALGRIDHLVWPLLDGGMLFFHMAELIRWVTLKIEDPERLILEQKIDGRWLTISAILHQESHPYPLLRRSGVIARTKAHNVPYAELLIEREKRLIQLFNAIRLRFNQRHQDLPLPQHINRKWRIAEKALFGST</sequence>
<organism evidence="1 2">
    <name type="scientific">Tropicibacter naphthalenivorans</name>
    <dbReference type="NCBI Taxonomy" id="441103"/>
    <lineage>
        <taxon>Bacteria</taxon>
        <taxon>Pseudomonadati</taxon>
        <taxon>Pseudomonadota</taxon>
        <taxon>Alphaproteobacteria</taxon>
        <taxon>Rhodobacterales</taxon>
        <taxon>Roseobacteraceae</taxon>
        <taxon>Tropicibacter</taxon>
    </lineage>
</organism>
<keyword evidence="2" id="KW-1185">Reference proteome</keyword>
<dbReference type="AlphaFoldDB" id="A0A0P1GHY1"/>
<dbReference type="Proteomes" id="UP000054935">
    <property type="component" value="Unassembled WGS sequence"/>
</dbReference>
<dbReference type="RefSeq" id="WP_058248875.1">
    <property type="nucleotide sequence ID" value="NZ_CYSE01000008.1"/>
</dbReference>
<evidence type="ECO:0000313" key="1">
    <source>
        <dbReference type="EMBL" id="CUH81396.1"/>
    </source>
</evidence>
<name>A0A0P1GHY1_9RHOB</name>
<proteinExistence type="predicted"/>